<name>A0ABV2MUA4_9HYPH</name>
<reference evidence="2 3" key="1">
    <citation type="submission" date="2024-06" db="EMBL/GenBank/DDBJ databases">
        <title>Genomic Encyclopedia of Type Strains, Phase IV (KMG-IV): sequencing the most valuable type-strain genomes for metagenomic binning, comparative biology and taxonomic classification.</title>
        <authorList>
            <person name="Goeker M."/>
        </authorList>
    </citation>
    <scope>NUCLEOTIDE SEQUENCE [LARGE SCALE GENOMIC DNA]</scope>
    <source>
        <strain evidence="2 3">DSM 29288</strain>
    </source>
</reference>
<dbReference type="Proteomes" id="UP001549077">
    <property type="component" value="Unassembled WGS sequence"/>
</dbReference>
<evidence type="ECO:0008006" key="4">
    <source>
        <dbReference type="Google" id="ProtNLM"/>
    </source>
</evidence>
<gene>
    <name evidence="2" type="ORF">ABID08_006246</name>
</gene>
<evidence type="ECO:0000256" key="1">
    <source>
        <dbReference type="SAM" id="MobiDB-lite"/>
    </source>
</evidence>
<accession>A0ABV2MUA4</accession>
<evidence type="ECO:0000313" key="2">
    <source>
        <dbReference type="EMBL" id="MET3758862.1"/>
    </source>
</evidence>
<comment type="caution">
    <text evidence="2">The sequence shown here is derived from an EMBL/GenBank/DDBJ whole genome shotgun (WGS) entry which is preliminary data.</text>
</comment>
<feature type="region of interest" description="Disordered" evidence="1">
    <location>
        <begin position="66"/>
        <end position="94"/>
    </location>
</feature>
<keyword evidence="3" id="KW-1185">Reference proteome</keyword>
<organism evidence="2 3">
    <name type="scientific">Rhizobium binae</name>
    <dbReference type="NCBI Taxonomy" id="1138190"/>
    <lineage>
        <taxon>Bacteria</taxon>
        <taxon>Pseudomonadati</taxon>
        <taxon>Pseudomonadota</taxon>
        <taxon>Alphaproteobacteria</taxon>
        <taxon>Hyphomicrobiales</taxon>
        <taxon>Rhizobiaceae</taxon>
        <taxon>Rhizobium/Agrobacterium group</taxon>
        <taxon>Rhizobium</taxon>
    </lineage>
</organism>
<feature type="compositionally biased region" description="Polar residues" evidence="1">
    <location>
        <begin position="80"/>
        <end position="94"/>
    </location>
</feature>
<proteinExistence type="predicted"/>
<protein>
    <recommendedName>
        <fullName evidence="4">Transposase</fullName>
    </recommendedName>
</protein>
<feature type="compositionally biased region" description="Basic and acidic residues" evidence="1">
    <location>
        <begin position="66"/>
        <end position="79"/>
    </location>
</feature>
<sequence length="94" mass="10494">MPGTSSITSSNRRSATGWSARWRYTDSTHLKANANKGEYDLAMVEKSRADYLADLDAAIEAERKLHGQKPLKDKERRPEVTTTKVTRSVQTAAI</sequence>
<evidence type="ECO:0000313" key="3">
    <source>
        <dbReference type="Proteomes" id="UP001549077"/>
    </source>
</evidence>
<dbReference type="EMBL" id="JBEPMY010000038">
    <property type="protein sequence ID" value="MET3758862.1"/>
    <property type="molecule type" value="Genomic_DNA"/>
</dbReference>